<name>A0A5R9G865_9BACL</name>
<dbReference type="SUPFAM" id="SSF53850">
    <property type="entry name" value="Periplasmic binding protein-like II"/>
    <property type="match status" value="1"/>
</dbReference>
<reference evidence="2 3" key="1">
    <citation type="submission" date="2019-05" db="EMBL/GenBank/DDBJ databases">
        <authorList>
            <person name="Narsing Rao M.P."/>
            <person name="Li W.J."/>
        </authorList>
    </citation>
    <scope>NUCLEOTIDE SEQUENCE [LARGE SCALE GENOMIC DNA]</scope>
    <source>
        <strain evidence="2 3">SYSU_K30003</strain>
    </source>
</reference>
<evidence type="ECO:0000313" key="2">
    <source>
        <dbReference type="EMBL" id="TLS52607.1"/>
    </source>
</evidence>
<evidence type="ECO:0000256" key="1">
    <source>
        <dbReference type="SAM" id="Phobius"/>
    </source>
</evidence>
<protein>
    <submittedName>
        <fullName evidence="2">Extracellular solute-binding protein</fullName>
    </submittedName>
</protein>
<dbReference type="Pfam" id="PF01547">
    <property type="entry name" value="SBP_bac_1"/>
    <property type="match status" value="1"/>
</dbReference>
<dbReference type="InterPro" id="IPR050490">
    <property type="entry name" value="Bact_solute-bd_prot1"/>
</dbReference>
<dbReference type="RefSeq" id="WP_138193598.1">
    <property type="nucleotide sequence ID" value="NZ_VCIW01000004.1"/>
</dbReference>
<accession>A0A5R9G865</accession>
<proteinExistence type="predicted"/>
<dbReference type="OrthoDB" id="383574at2"/>
<comment type="caution">
    <text evidence="2">The sequence shown here is derived from an EMBL/GenBank/DDBJ whole genome shotgun (WGS) entry which is preliminary data.</text>
</comment>
<keyword evidence="1" id="KW-1133">Transmembrane helix</keyword>
<gene>
    <name evidence="2" type="ORF">FE782_08195</name>
</gene>
<dbReference type="PANTHER" id="PTHR43649">
    <property type="entry name" value="ARABINOSE-BINDING PROTEIN-RELATED"/>
    <property type="match status" value="1"/>
</dbReference>
<keyword evidence="1" id="KW-0472">Membrane</keyword>
<organism evidence="2 3">
    <name type="scientific">Paenibacillus antri</name>
    <dbReference type="NCBI Taxonomy" id="2582848"/>
    <lineage>
        <taxon>Bacteria</taxon>
        <taxon>Bacillati</taxon>
        <taxon>Bacillota</taxon>
        <taxon>Bacilli</taxon>
        <taxon>Bacillales</taxon>
        <taxon>Paenibacillaceae</taxon>
        <taxon>Paenibacillus</taxon>
    </lineage>
</organism>
<keyword evidence="1" id="KW-0812">Transmembrane</keyword>
<dbReference type="Gene3D" id="3.40.190.10">
    <property type="entry name" value="Periplasmic binding protein-like II"/>
    <property type="match status" value="1"/>
</dbReference>
<feature type="transmembrane region" description="Helical" evidence="1">
    <location>
        <begin position="7"/>
        <end position="27"/>
    </location>
</feature>
<dbReference type="Gene3D" id="2.60.120.260">
    <property type="entry name" value="Galactose-binding domain-like"/>
    <property type="match status" value="2"/>
</dbReference>
<keyword evidence="3" id="KW-1185">Reference proteome</keyword>
<dbReference type="AlphaFoldDB" id="A0A5R9G865"/>
<dbReference type="InterPro" id="IPR006059">
    <property type="entry name" value="SBP"/>
</dbReference>
<dbReference type="Proteomes" id="UP000309676">
    <property type="component" value="Unassembled WGS sequence"/>
</dbReference>
<dbReference type="EMBL" id="VCIW01000004">
    <property type="protein sequence ID" value="TLS52607.1"/>
    <property type="molecule type" value="Genomic_DNA"/>
</dbReference>
<evidence type="ECO:0000313" key="3">
    <source>
        <dbReference type="Proteomes" id="UP000309676"/>
    </source>
</evidence>
<sequence length="989" mass="111878">MLSKLPKYFVGLAVAGSIAYLAVDWFLSRGYDRNAMAGIPEYDNVDESSILSAQDINAKLEPSYLAYAAERSAQGVSDAENVELVLPAAAFSSKSPSGAAVESGIGDLPGTSLVLSEENAWVEYEIDVPRDGFYQIGMTYYAMPGKRASVLRSLQIDGAYPFYQAKKLEFTRLWTEEGDTWFDNQGNEYNAKQKETFGWQYREFRDAEAKVSEPFRFHLTQGKHTLRLHMIREPAAIGEIRVFAPVRLPSYEEVAKSYETNGYKPTTGHLIKIQAESPTLKSDPTLRRIENREPLTEPFNKKGVGLNTFGDLAWKRGGQWAEWAFEAPESGLYEVGARFGSWWLNGIPVERIVSIDGAIPFREMNAVKFPYEENWQVGDFGLRDEPYLFYLEKGEHRIRMEVQVGSLGEAFEKVRDVSRKMSLLSREIILYTGTNPDPNRDWELERKIPNLIPRLHLMARGLDDAMKMTFELGVDPSSAEVGQLGVIRDQLLDMAEDPNTIPGRMQAMTDSQSSLGLWITNLSQQSLDLDYLIVKSPDTPWPPAEAHWAKKAWYSFQDFLLSFRKDYSGIGNVYEAGEGERTLDVWVARGRDWVEIIKQLADEDFTPQTGIKVNVNVIPAQAMNLLMLSTTSGKQPDAALGVEAEVPIDFAIRGAVVDLSEFPDYEDIASRFRPGALIPYAYDGGAYALPENQNFTMLFYRTDIMNELGVEDIPETWDEVMDLIPILQQNGMDFYYPHASNAPQLAVNEFSPFLFQYGGEYYKEGGSRSALDTPEAMEAVKVWTGLFTNYKINKDANFYNRFRSGEMPIGVADYSTYVLLSTAAPELSGWWEMKPMPGVRQEDGRINRSTGGSAQTGMIFKNTGMEAEAWEFLKWWTSADVQERFGGELESILGVEARWNTANVEALERLPWPAVDIEAILEQWEWFREREVVLGGYYTTRHVANIWNEIVLNGKNRREAVEDGIREIDRELRKKREEFGLGEPGSSAE</sequence>
<dbReference type="PANTHER" id="PTHR43649:SF27">
    <property type="entry name" value="EXTRACELLULAR SOLUTE-BINDING PROTEIN FAMILY 1"/>
    <property type="match status" value="1"/>
</dbReference>